<evidence type="ECO:0000313" key="4">
    <source>
        <dbReference type="Proteomes" id="UP000041254"/>
    </source>
</evidence>
<dbReference type="VEuPathDB" id="CryptoDB:Vbra_6462"/>
<evidence type="ECO:0000256" key="1">
    <source>
        <dbReference type="SAM" id="Phobius"/>
    </source>
</evidence>
<keyword evidence="1" id="KW-0472">Membrane</keyword>
<proteinExistence type="predicted"/>
<sequence>MLDRGMRSGVSTALGDGSTSITNPCLIDTPFYPISALTLTAGRSPVPFFAPLSLAIHPSYSMLTGGGGEPLGGADSSWSRSRRIIIWSSVGVIAGVLLITLFILCWAQLEYTQIGLDYSFIAQTVGKRTYFPGRYLLGLGHFFVKFPRTLQTISFSDDSDRSAPLLKSRTSDGLEVSLEISFQYLIDSTRLHDLYMKFGKDYHPTYIRLAQDLLTDAATNYTAYKLFQTPADIRERMEDVMNDVFQRQAFASVGGFQLKTVSLPPLFEQAIQETEVQKQDIKKAEAEQQRTVVTLETTVIQAQKHVEVVLQQALATAESIRLNNLASIQAYNITQLLQAMSYGELLPSLNSSVPLLLDYMKIRAVRDHPSALAVNIPT</sequence>
<organism evidence="3 4">
    <name type="scientific">Vitrella brassicaformis (strain CCMP3155)</name>
    <dbReference type="NCBI Taxonomy" id="1169540"/>
    <lineage>
        <taxon>Eukaryota</taxon>
        <taxon>Sar</taxon>
        <taxon>Alveolata</taxon>
        <taxon>Colpodellida</taxon>
        <taxon>Vitrellaceae</taxon>
        <taxon>Vitrella</taxon>
    </lineage>
</organism>
<reference evidence="3 4" key="1">
    <citation type="submission" date="2014-11" db="EMBL/GenBank/DDBJ databases">
        <authorList>
            <person name="Zhu J."/>
            <person name="Qi W."/>
            <person name="Song R."/>
        </authorList>
    </citation>
    <scope>NUCLEOTIDE SEQUENCE [LARGE SCALE GENOMIC DNA]</scope>
</reference>
<dbReference type="Proteomes" id="UP000041254">
    <property type="component" value="Unassembled WGS sequence"/>
</dbReference>
<dbReference type="EMBL" id="CDMY01000929">
    <property type="protein sequence ID" value="CEM37183.1"/>
    <property type="molecule type" value="Genomic_DNA"/>
</dbReference>
<evidence type="ECO:0000259" key="2">
    <source>
        <dbReference type="Pfam" id="PF01145"/>
    </source>
</evidence>
<keyword evidence="1" id="KW-0812">Transmembrane</keyword>
<accession>A0A0G4H0T6</accession>
<keyword evidence="4" id="KW-1185">Reference proteome</keyword>
<dbReference type="AlphaFoldDB" id="A0A0G4H0T6"/>
<feature type="transmembrane region" description="Helical" evidence="1">
    <location>
        <begin position="84"/>
        <end position="109"/>
    </location>
</feature>
<dbReference type="OrthoDB" id="190994at2759"/>
<dbReference type="Pfam" id="PF01145">
    <property type="entry name" value="Band_7"/>
    <property type="match status" value="1"/>
</dbReference>
<protein>
    <recommendedName>
        <fullName evidence="2">Band 7 domain-containing protein</fullName>
    </recommendedName>
</protein>
<dbReference type="InterPro" id="IPR001107">
    <property type="entry name" value="Band_7"/>
</dbReference>
<feature type="domain" description="Band 7" evidence="2">
    <location>
        <begin position="129"/>
        <end position="290"/>
    </location>
</feature>
<dbReference type="PhylomeDB" id="A0A0G4H0T6"/>
<dbReference type="InParanoid" id="A0A0G4H0T6"/>
<name>A0A0G4H0T6_VITBC</name>
<dbReference type="OMA" id="IQAYNIT"/>
<keyword evidence="1" id="KW-1133">Transmembrane helix</keyword>
<gene>
    <name evidence="3" type="ORF">Vbra_6462</name>
</gene>
<evidence type="ECO:0000313" key="3">
    <source>
        <dbReference type="EMBL" id="CEM37183.1"/>
    </source>
</evidence>